<accession>A0A922ST37</accession>
<evidence type="ECO:0000313" key="3">
    <source>
        <dbReference type="Proteomes" id="UP000249757"/>
    </source>
</evidence>
<comment type="caution">
    <text evidence="2">The sequence shown here is derived from an EMBL/GenBank/DDBJ whole genome shotgun (WGS) entry which is preliminary data.</text>
</comment>
<feature type="compositionally biased region" description="Polar residues" evidence="1">
    <location>
        <begin position="56"/>
        <end position="80"/>
    </location>
</feature>
<gene>
    <name evidence="2" type="ORF">Ptr86124_003698</name>
</gene>
<dbReference type="Proteomes" id="UP000249757">
    <property type="component" value="Unassembled WGS sequence"/>
</dbReference>
<feature type="compositionally biased region" description="Basic and acidic residues" evidence="1">
    <location>
        <begin position="39"/>
        <end position="55"/>
    </location>
</feature>
<dbReference type="AlphaFoldDB" id="A0A922ST37"/>
<keyword evidence="3" id="KW-1185">Reference proteome</keyword>
<organism evidence="2 3">
    <name type="scientific">Pyrenophora tritici-repentis</name>
    <dbReference type="NCBI Taxonomy" id="45151"/>
    <lineage>
        <taxon>Eukaryota</taxon>
        <taxon>Fungi</taxon>
        <taxon>Dikarya</taxon>
        <taxon>Ascomycota</taxon>
        <taxon>Pezizomycotina</taxon>
        <taxon>Dothideomycetes</taxon>
        <taxon>Pleosporomycetidae</taxon>
        <taxon>Pleosporales</taxon>
        <taxon>Pleosporineae</taxon>
        <taxon>Pleosporaceae</taxon>
        <taxon>Pyrenophora</taxon>
    </lineage>
</organism>
<dbReference type="EMBL" id="NRDI02000004">
    <property type="protein sequence ID" value="KAI1516761.1"/>
    <property type="molecule type" value="Genomic_DNA"/>
</dbReference>
<reference evidence="3" key="1">
    <citation type="journal article" date="2022" name="Microb. Genom.">
        <title>A global pangenome for the wheat fungal pathogen Pyrenophora tritici-repentis and prediction of effector protein structural homology.</title>
        <authorList>
            <person name="Moolhuijzen P.M."/>
            <person name="See P.T."/>
            <person name="Shi G."/>
            <person name="Powell H.R."/>
            <person name="Cockram J."/>
            <person name="Jorgensen L.N."/>
            <person name="Benslimane H."/>
            <person name="Strelkov S.E."/>
            <person name="Turner J."/>
            <person name="Liu Z."/>
            <person name="Moffat C.S."/>
        </authorList>
    </citation>
    <scope>NUCLEOTIDE SEQUENCE [LARGE SCALE GENOMIC DNA]</scope>
</reference>
<protein>
    <submittedName>
        <fullName evidence="2">Uncharacterized protein</fullName>
    </submittedName>
</protein>
<evidence type="ECO:0000256" key="1">
    <source>
        <dbReference type="SAM" id="MobiDB-lite"/>
    </source>
</evidence>
<feature type="region of interest" description="Disordered" evidence="1">
    <location>
        <begin position="1"/>
        <end position="102"/>
    </location>
</feature>
<feature type="compositionally biased region" description="Polar residues" evidence="1">
    <location>
        <begin position="1"/>
        <end position="10"/>
    </location>
</feature>
<feature type="compositionally biased region" description="Polar residues" evidence="1">
    <location>
        <begin position="21"/>
        <end position="35"/>
    </location>
</feature>
<name>A0A922ST37_9PLEO</name>
<evidence type="ECO:0000313" key="2">
    <source>
        <dbReference type="EMBL" id="KAI1516761.1"/>
    </source>
</evidence>
<proteinExistence type="predicted"/>
<sequence length="157" mass="17149">MASLGNQQYESSDEENRRSARYSSPQRMGSNTTTIPDWVAERRRGELDHHRRESTPRTTSQAAPSHSLSAQSTLAQSPLTQLLLDEPSPYTHTTEPPLNEPQPAQRSYIASLAISGAVFAGTVYALYGNGVPEITSEAVLKVATAAWSYAKFRGGVR</sequence>